<comment type="caution">
    <text evidence="6">The sequence shown here is derived from an EMBL/GenBank/DDBJ whole genome shotgun (WGS) entry which is preliminary data.</text>
</comment>
<dbReference type="InterPro" id="IPR037818">
    <property type="entry name" value="TAF8"/>
</dbReference>
<reference evidence="6" key="2">
    <citation type="journal article" date="2024" name="Plant">
        <title>Genomic evolution and insights into agronomic trait innovations of Sesamum species.</title>
        <authorList>
            <person name="Miao H."/>
            <person name="Wang L."/>
            <person name="Qu L."/>
            <person name="Liu H."/>
            <person name="Sun Y."/>
            <person name="Le M."/>
            <person name="Wang Q."/>
            <person name="Wei S."/>
            <person name="Zheng Y."/>
            <person name="Lin W."/>
            <person name="Duan Y."/>
            <person name="Cao H."/>
            <person name="Xiong S."/>
            <person name="Wang X."/>
            <person name="Wei L."/>
            <person name="Li C."/>
            <person name="Ma Q."/>
            <person name="Ju M."/>
            <person name="Zhao R."/>
            <person name="Li G."/>
            <person name="Mu C."/>
            <person name="Tian Q."/>
            <person name="Mei H."/>
            <person name="Zhang T."/>
            <person name="Gao T."/>
            <person name="Zhang H."/>
        </authorList>
    </citation>
    <scope>NUCLEOTIDE SEQUENCE</scope>
    <source>
        <strain evidence="6">3651</strain>
    </source>
</reference>
<evidence type="ECO:0000313" key="6">
    <source>
        <dbReference type="EMBL" id="KAK4420992.1"/>
    </source>
</evidence>
<evidence type="ECO:0000256" key="2">
    <source>
        <dbReference type="ARBA" id="ARBA00023015"/>
    </source>
</evidence>
<evidence type="ECO:0000313" key="7">
    <source>
        <dbReference type="Proteomes" id="UP001293254"/>
    </source>
</evidence>
<dbReference type="AlphaFoldDB" id="A0AAE2CG96"/>
<feature type="domain" description="Bromodomain associated" evidence="5">
    <location>
        <begin position="23"/>
        <end position="99"/>
    </location>
</feature>
<keyword evidence="2" id="KW-0805">Transcription regulation</keyword>
<dbReference type="GO" id="GO:0005669">
    <property type="term" value="C:transcription factor TFIID complex"/>
    <property type="evidence" value="ECO:0007669"/>
    <property type="project" value="InterPro"/>
</dbReference>
<dbReference type="EMBL" id="JACGWO010000008">
    <property type="protein sequence ID" value="KAK4420992.1"/>
    <property type="molecule type" value="Genomic_DNA"/>
</dbReference>
<evidence type="ECO:0000259" key="5">
    <source>
        <dbReference type="SMART" id="SM00576"/>
    </source>
</evidence>
<accession>A0AAE2CG96</accession>
<comment type="subcellular location">
    <subcellularLocation>
        <location evidence="1">Nucleus</location>
    </subcellularLocation>
</comment>
<keyword evidence="4" id="KW-0539">Nucleus</keyword>
<gene>
    <name evidence="6" type="ORF">Salat_2049700</name>
</gene>
<dbReference type="InterPro" id="IPR006565">
    <property type="entry name" value="BTP"/>
</dbReference>
<keyword evidence="3" id="KW-0804">Transcription</keyword>
<evidence type="ECO:0000256" key="3">
    <source>
        <dbReference type="ARBA" id="ARBA00023163"/>
    </source>
</evidence>
<evidence type="ECO:0000256" key="4">
    <source>
        <dbReference type="ARBA" id="ARBA00023242"/>
    </source>
</evidence>
<dbReference type="Pfam" id="PF07524">
    <property type="entry name" value="Bromo_TP"/>
    <property type="match status" value="1"/>
</dbReference>
<dbReference type="InterPro" id="IPR009072">
    <property type="entry name" value="Histone-fold"/>
</dbReference>
<name>A0AAE2CG96_9LAMI</name>
<dbReference type="Proteomes" id="UP001293254">
    <property type="component" value="Unassembled WGS sequence"/>
</dbReference>
<keyword evidence="7" id="KW-1185">Reference proteome</keyword>
<reference evidence="6" key="1">
    <citation type="submission" date="2020-06" db="EMBL/GenBank/DDBJ databases">
        <authorList>
            <person name="Li T."/>
            <person name="Hu X."/>
            <person name="Zhang T."/>
            <person name="Song X."/>
            <person name="Zhang H."/>
            <person name="Dai N."/>
            <person name="Sheng W."/>
            <person name="Hou X."/>
            <person name="Wei L."/>
        </authorList>
    </citation>
    <scope>NUCLEOTIDE SEQUENCE</scope>
    <source>
        <strain evidence="6">3651</strain>
        <tissue evidence="6">Leaf</tissue>
    </source>
</reference>
<proteinExistence type="predicted"/>
<organism evidence="6 7">
    <name type="scientific">Sesamum alatum</name>
    <dbReference type="NCBI Taxonomy" id="300844"/>
    <lineage>
        <taxon>Eukaryota</taxon>
        <taxon>Viridiplantae</taxon>
        <taxon>Streptophyta</taxon>
        <taxon>Embryophyta</taxon>
        <taxon>Tracheophyta</taxon>
        <taxon>Spermatophyta</taxon>
        <taxon>Magnoliopsida</taxon>
        <taxon>eudicotyledons</taxon>
        <taxon>Gunneridae</taxon>
        <taxon>Pentapetalae</taxon>
        <taxon>asterids</taxon>
        <taxon>lamiids</taxon>
        <taxon>Lamiales</taxon>
        <taxon>Pedaliaceae</taxon>
        <taxon>Sesamum</taxon>
    </lineage>
</organism>
<dbReference type="PANTHER" id="PTHR46338:SF13">
    <property type="entry name" value="TRANSCRIPTION INITIATION FACTOR TFIID SUBUNIT 8-LIKE"/>
    <property type="match status" value="1"/>
</dbReference>
<evidence type="ECO:0000256" key="1">
    <source>
        <dbReference type="ARBA" id="ARBA00004123"/>
    </source>
</evidence>
<protein>
    <submittedName>
        <fullName evidence="6">Transcription initiation factor TFIID subunit</fullName>
    </submittedName>
</protein>
<dbReference type="Gene3D" id="1.10.20.10">
    <property type="entry name" value="Histone, subunit A"/>
    <property type="match status" value="1"/>
</dbReference>
<sequence length="265" mass="29510">MGTSLRQEQPQPPLDGRAPLSESEFSFTLARVAVAQICQSVGFKGAQSSALEALTDIATRYLEAIAKLGAASSNSNCRTQSNLPDIIVAVEDLASVQGFRGSSDIRSHSLWTSAVIEDLMKFVKYRDEIPFAQPLPPRKSFFQGANRKLFKHRDNRKWYSSNGGSWRHVPSWLPSAPVVEEKDKAEGKKGQVKWECCDGREEEREEDGRRETVERECKNEIVQVTGKRGKVRFRMGVGLSNPGMVGNLRVRGAAAGIGKRVWCQW</sequence>
<dbReference type="GO" id="GO:0046982">
    <property type="term" value="F:protein heterodimerization activity"/>
    <property type="evidence" value="ECO:0007669"/>
    <property type="project" value="InterPro"/>
</dbReference>
<dbReference type="PANTHER" id="PTHR46338">
    <property type="entry name" value="TRANSCRIPTION INITIATION FACTOR TFIID SUBUNIT 8"/>
    <property type="match status" value="1"/>
</dbReference>
<dbReference type="SMART" id="SM00576">
    <property type="entry name" value="BTP"/>
    <property type="match status" value="1"/>
</dbReference>